<name>A0A9D3SMA6_9TELE</name>
<accession>A0A9D3SMA6</accession>
<proteinExistence type="predicted"/>
<evidence type="ECO:0000313" key="1">
    <source>
        <dbReference type="EMBL" id="KAG7324469.1"/>
    </source>
</evidence>
<protein>
    <submittedName>
        <fullName evidence="1">Uncharacterized protein</fullName>
    </submittedName>
</protein>
<gene>
    <name evidence="1" type="ORF">KOW79_012485</name>
</gene>
<dbReference type="Proteomes" id="UP000824219">
    <property type="component" value="Linkage Group LG14"/>
</dbReference>
<reference evidence="1 2" key="1">
    <citation type="submission" date="2021-06" db="EMBL/GenBank/DDBJ databases">
        <title>Chromosome-level genome assembly of the red-tail catfish (Hemibagrus wyckioides).</title>
        <authorList>
            <person name="Shao F."/>
        </authorList>
    </citation>
    <scope>NUCLEOTIDE SEQUENCE [LARGE SCALE GENOMIC DNA]</scope>
    <source>
        <strain evidence="1">EC202008001</strain>
        <tissue evidence="1">Blood</tissue>
    </source>
</reference>
<sequence length="73" mass="8094">MPLLFAEVCKIQQIISWSSIASCNTSGPVINSTPWLTDVQMCRPYGSGTPVTVQLTPHRNVTDVNTEMRKVMN</sequence>
<organism evidence="1 2">
    <name type="scientific">Hemibagrus wyckioides</name>
    <dbReference type="NCBI Taxonomy" id="337641"/>
    <lineage>
        <taxon>Eukaryota</taxon>
        <taxon>Metazoa</taxon>
        <taxon>Chordata</taxon>
        <taxon>Craniata</taxon>
        <taxon>Vertebrata</taxon>
        <taxon>Euteleostomi</taxon>
        <taxon>Actinopterygii</taxon>
        <taxon>Neopterygii</taxon>
        <taxon>Teleostei</taxon>
        <taxon>Ostariophysi</taxon>
        <taxon>Siluriformes</taxon>
        <taxon>Bagridae</taxon>
        <taxon>Hemibagrus</taxon>
    </lineage>
</organism>
<comment type="caution">
    <text evidence="1">The sequence shown here is derived from an EMBL/GenBank/DDBJ whole genome shotgun (WGS) entry which is preliminary data.</text>
</comment>
<dbReference type="AlphaFoldDB" id="A0A9D3SMA6"/>
<keyword evidence="2" id="KW-1185">Reference proteome</keyword>
<evidence type="ECO:0000313" key="2">
    <source>
        <dbReference type="Proteomes" id="UP000824219"/>
    </source>
</evidence>
<dbReference type="EMBL" id="JAHKSW010000014">
    <property type="protein sequence ID" value="KAG7324469.1"/>
    <property type="molecule type" value="Genomic_DNA"/>
</dbReference>